<dbReference type="Ensembl" id="ENSNMLT00000035981.1">
    <property type="protein sequence ID" value="ENSNMLP00000032306.1"/>
    <property type="gene ID" value="ENSNMLG00000020200.1"/>
</dbReference>
<proteinExistence type="predicted"/>
<evidence type="ECO:0000313" key="2">
    <source>
        <dbReference type="Ensembl" id="ENSNMLP00000032306.1"/>
    </source>
</evidence>
<dbReference type="AlphaFoldDB" id="A0A8C6WU82"/>
<dbReference type="PANTHER" id="PTHR22674">
    <property type="entry name" value="NTPASE, KAP FAMILY P-LOOP DOMAIN-CONTAINING 1"/>
    <property type="match status" value="1"/>
</dbReference>
<name>A0A8C6WU82_9GOBI</name>
<dbReference type="InterPro" id="IPR052754">
    <property type="entry name" value="NTPase_KAP_P-loop"/>
</dbReference>
<dbReference type="InterPro" id="IPR011646">
    <property type="entry name" value="KAP_P-loop"/>
</dbReference>
<sequence>PEGRIPASGPEELQQLKASLPSNQNHHNVRFIHVHFSAWHFAGSDLLWRGWHCGSFGPCRCTLGSFSWYTASKPNRSTCCTTSVQCLIILHYRMRNVGTGHCIFRSPRRQCFEIYIQCVQKPHISQVQNIKRRMDNDDVSSKLGFMNEVRKEFWYLSHFVQFMEVFERRRIRIVLQITNVDKCSPMKIVAVLDAINILLSDEESPFISVLAVSPEVLVQKVNFADYCFIKEDQAHTLLNRIVTLPFTIPPMSDLSRRKNNEKSPLLSTKQGLDVDDEVESMVESIAKNSDSKLNKYILDDAMSMRRVINSFRMVIIIMRALSKDMPSAENTAGWVVMANHWPCRFSWITQCVEDSKQRAEIEGTSVNRLKTLWDVFEESKAELHIMEEATVNLDRSIKNEMARIRGASTLKDSRWKKSLAPLSITTLINMKAEDVCTEVSGEF</sequence>
<evidence type="ECO:0000259" key="1">
    <source>
        <dbReference type="Pfam" id="PF07693"/>
    </source>
</evidence>
<evidence type="ECO:0000313" key="3">
    <source>
        <dbReference type="Proteomes" id="UP000694523"/>
    </source>
</evidence>
<organism evidence="2 3">
    <name type="scientific">Neogobius melanostomus</name>
    <name type="common">round goby</name>
    <dbReference type="NCBI Taxonomy" id="47308"/>
    <lineage>
        <taxon>Eukaryota</taxon>
        <taxon>Metazoa</taxon>
        <taxon>Chordata</taxon>
        <taxon>Craniata</taxon>
        <taxon>Vertebrata</taxon>
        <taxon>Euteleostomi</taxon>
        <taxon>Actinopterygii</taxon>
        <taxon>Neopterygii</taxon>
        <taxon>Teleostei</taxon>
        <taxon>Neoteleostei</taxon>
        <taxon>Acanthomorphata</taxon>
        <taxon>Gobiaria</taxon>
        <taxon>Gobiiformes</taxon>
        <taxon>Gobioidei</taxon>
        <taxon>Gobiidae</taxon>
        <taxon>Benthophilinae</taxon>
        <taxon>Neogobiini</taxon>
        <taxon>Neogobius</taxon>
    </lineage>
</organism>
<dbReference type="PANTHER" id="PTHR22674:SF6">
    <property type="entry name" value="NTPASE KAP FAMILY P-LOOP DOMAIN-CONTAINING PROTEIN 1"/>
    <property type="match status" value="1"/>
</dbReference>
<reference evidence="2" key="1">
    <citation type="submission" date="2025-08" db="UniProtKB">
        <authorList>
            <consortium name="Ensembl"/>
        </authorList>
    </citation>
    <scope>IDENTIFICATION</scope>
</reference>
<reference evidence="2" key="2">
    <citation type="submission" date="2025-09" db="UniProtKB">
        <authorList>
            <consortium name="Ensembl"/>
        </authorList>
    </citation>
    <scope>IDENTIFICATION</scope>
</reference>
<dbReference type="Proteomes" id="UP000694523">
    <property type="component" value="Unplaced"/>
</dbReference>
<dbReference type="Pfam" id="PF07693">
    <property type="entry name" value="KAP_NTPase"/>
    <property type="match status" value="1"/>
</dbReference>
<keyword evidence="3" id="KW-1185">Reference proteome</keyword>
<accession>A0A8C6WU82</accession>
<protein>
    <submittedName>
        <fullName evidence="2">NTPase, KAP family P-loop domain containing 1</fullName>
    </submittedName>
</protein>
<feature type="domain" description="KAP NTPase" evidence="1">
    <location>
        <begin position="161"/>
        <end position="286"/>
    </location>
</feature>